<dbReference type="Gene3D" id="1.10.3210.10">
    <property type="entry name" value="Hypothetical protein af1432"/>
    <property type="match status" value="1"/>
</dbReference>
<gene>
    <name evidence="11" type="ORF">A4W93_19475</name>
</gene>
<dbReference type="Pfam" id="PF02541">
    <property type="entry name" value="Ppx-GppA"/>
    <property type="match status" value="1"/>
</dbReference>
<dbReference type="InterPro" id="IPR050273">
    <property type="entry name" value="GppA/Ppx_hydrolase"/>
</dbReference>
<dbReference type="EMBL" id="CP015118">
    <property type="protein sequence ID" value="ARN21905.1"/>
    <property type="molecule type" value="Genomic_DNA"/>
</dbReference>
<dbReference type="PANTHER" id="PTHR30005">
    <property type="entry name" value="EXOPOLYPHOSPHATASE"/>
    <property type="match status" value="1"/>
</dbReference>
<evidence type="ECO:0000256" key="9">
    <source>
        <dbReference type="ARBA" id="ARBA00023136"/>
    </source>
</evidence>
<organism evidence="11 12">
    <name type="scientific">Piscinibacter gummiphilus</name>
    <dbReference type="NCBI Taxonomy" id="946333"/>
    <lineage>
        <taxon>Bacteria</taxon>
        <taxon>Pseudomonadati</taxon>
        <taxon>Pseudomonadota</taxon>
        <taxon>Betaproteobacteria</taxon>
        <taxon>Burkholderiales</taxon>
        <taxon>Sphaerotilaceae</taxon>
        <taxon>Piscinibacter</taxon>
    </lineage>
</organism>
<dbReference type="Proteomes" id="UP000193427">
    <property type="component" value="Chromosome"/>
</dbReference>
<dbReference type="SUPFAM" id="SSF109604">
    <property type="entry name" value="HD-domain/PDEase-like"/>
    <property type="match status" value="1"/>
</dbReference>
<evidence type="ECO:0000256" key="1">
    <source>
        <dbReference type="ARBA" id="ARBA00001946"/>
    </source>
</evidence>
<dbReference type="Pfam" id="PF21447">
    <property type="entry name" value="Ppx-GppA_III"/>
    <property type="match status" value="1"/>
</dbReference>
<comment type="catalytic activity">
    <reaction evidence="10">
        <text>[phosphate](n) + H2O = [phosphate](n-1) + phosphate + H(+)</text>
        <dbReference type="Rhea" id="RHEA:21528"/>
        <dbReference type="Rhea" id="RHEA-COMP:9859"/>
        <dbReference type="Rhea" id="RHEA-COMP:14279"/>
        <dbReference type="ChEBI" id="CHEBI:15377"/>
        <dbReference type="ChEBI" id="CHEBI:15378"/>
        <dbReference type="ChEBI" id="CHEBI:16838"/>
        <dbReference type="ChEBI" id="CHEBI:43474"/>
        <dbReference type="EC" id="3.6.1.11"/>
    </reaction>
</comment>
<dbReference type="InterPro" id="IPR043129">
    <property type="entry name" value="ATPase_NBD"/>
</dbReference>
<dbReference type="NCBIfam" id="TIGR03706">
    <property type="entry name" value="exo_poly_only"/>
    <property type="match status" value="1"/>
</dbReference>
<dbReference type="STRING" id="946333.A4W93_19475"/>
<evidence type="ECO:0000256" key="8">
    <source>
        <dbReference type="ARBA" id="ARBA00022801"/>
    </source>
</evidence>
<dbReference type="FunFam" id="3.30.420.40:FF:000023">
    <property type="entry name" value="Guanosine-5'-triphosphate,3'-diphosphate pyrophosphatase"/>
    <property type="match status" value="1"/>
</dbReference>
<evidence type="ECO:0000313" key="11">
    <source>
        <dbReference type="EMBL" id="ARN21905.1"/>
    </source>
</evidence>
<evidence type="ECO:0000256" key="5">
    <source>
        <dbReference type="ARBA" id="ARBA00012451"/>
    </source>
</evidence>
<sequence>MSSPRPSVSPSDLAAIDIGSNSFRLEIGQITPGRYKRVEYLKETVRLGAGLDTDGMLTEEAAARGLACLSRFAQRLAGYAPGQVRAVATQTLREARNRDLFLARAQTVLGHPIEVISGREEARLIYAGVARLQPSEQPRLVIDIGGRSTEMILGCGRTPQRAESFQVGSVSLSLRFFPDGKFTEQAFRNAQIAAGAEFEEALAPFARSLWTEALGSSGTAGAVSQLLQANGITDGAITPDGLRWCIAQCLKAGRADRLALTGLKDDRRAVLGGGLAILYTLATHFGIDALQPARGALRQGVIFDLDERREGSQAGARSHDMREASVQELQRRFEVDTAQAQRVASVASTLFGQVEPAADTARVRQLAWACALHEIGMMVSHHDHHRHSAYLLGHADAAGFSQSEQRRLAELVLAQRGGLRKVEPQLGDESFAWQVMCLRLAIIGCHARQAVDPARVTLSRKDKVAVLTVPSTWTDTHPRTLYLLDEETAVWERSGMLRLQVRR</sequence>
<dbReference type="AlphaFoldDB" id="A0A1W6LCC1"/>
<dbReference type="GO" id="GO:0005886">
    <property type="term" value="C:plasma membrane"/>
    <property type="evidence" value="ECO:0007669"/>
    <property type="project" value="UniProtKB-SubCell"/>
</dbReference>
<dbReference type="PIRSF" id="PIRSF001267">
    <property type="entry name" value="Pyrophosphatase_GppA_Ppx"/>
    <property type="match status" value="1"/>
</dbReference>
<dbReference type="EC" id="3.6.1.11" evidence="5"/>
<name>A0A1W6LCC1_9BURK</name>
<comment type="subunit">
    <text evidence="4">Homodimer.</text>
</comment>
<evidence type="ECO:0000256" key="10">
    <source>
        <dbReference type="ARBA" id="ARBA00047607"/>
    </source>
</evidence>
<dbReference type="SUPFAM" id="SSF53067">
    <property type="entry name" value="Actin-like ATPase domain"/>
    <property type="match status" value="2"/>
</dbReference>
<dbReference type="InterPro" id="IPR030673">
    <property type="entry name" value="PyroPPase_GppA_Ppx"/>
</dbReference>
<dbReference type="RefSeq" id="WP_085752201.1">
    <property type="nucleotide sequence ID" value="NZ_BSPR01000006.1"/>
</dbReference>
<comment type="cofactor">
    <cofactor evidence="1">
        <name>Mg(2+)</name>
        <dbReference type="ChEBI" id="CHEBI:18420"/>
    </cofactor>
</comment>
<dbReference type="Gene3D" id="3.30.420.40">
    <property type="match status" value="1"/>
</dbReference>
<dbReference type="PANTHER" id="PTHR30005:SF14">
    <property type="entry name" value="EXOPOLYPHOSPHATASE"/>
    <property type="match status" value="1"/>
</dbReference>
<dbReference type="GO" id="GO:0006798">
    <property type="term" value="P:polyphosphate catabolic process"/>
    <property type="evidence" value="ECO:0007669"/>
    <property type="project" value="TreeGrafter"/>
</dbReference>
<evidence type="ECO:0000256" key="4">
    <source>
        <dbReference type="ARBA" id="ARBA00011738"/>
    </source>
</evidence>
<dbReference type="Gene3D" id="3.30.420.150">
    <property type="entry name" value="Exopolyphosphatase. Domain 2"/>
    <property type="match status" value="1"/>
</dbReference>
<dbReference type="CDD" id="cd24053">
    <property type="entry name" value="ASKHA_NBD_EcPPX-GppA-like"/>
    <property type="match status" value="1"/>
</dbReference>
<keyword evidence="12" id="KW-1185">Reference proteome</keyword>
<comment type="similarity">
    <text evidence="3">Belongs to the GppA/Ppx family.</text>
</comment>
<dbReference type="InterPro" id="IPR048950">
    <property type="entry name" value="Ppx_GppA_C"/>
</dbReference>
<dbReference type="KEGG" id="rgu:A4W93_19475"/>
<evidence type="ECO:0000256" key="2">
    <source>
        <dbReference type="ARBA" id="ARBA00004202"/>
    </source>
</evidence>
<dbReference type="InterPro" id="IPR022371">
    <property type="entry name" value="Exopolyphosphatase"/>
</dbReference>
<dbReference type="OrthoDB" id="9793035at2"/>
<comment type="subcellular location">
    <subcellularLocation>
        <location evidence="2">Cell membrane</location>
        <topology evidence="2">Peripheral membrane protein</topology>
    </subcellularLocation>
</comment>
<protein>
    <recommendedName>
        <fullName evidence="6">Exopolyphosphatase</fullName>
        <ecNumber evidence="5">3.6.1.11</ecNumber>
    </recommendedName>
</protein>
<keyword evidence="7" id="KW-1003">Cell membrane</keyword>
<accession>A0A1W6LCC1</accession>
<keyword evidence="8" id="KW-0378">Hydrolase</keyword>
<reference evidence="11 12" key="1">
    <citation type="submission" date="2016-04" db="EMBL/GenBank/DDBJ databases">
        <title>Complete genome sequence of natural rubber-degrading, novel Gram-negative bacterium, Rhizobacter gummiphilus strain NS21.</title>
        <authorList>
            <person name="Tabata M."/>
            <person name="Kasai D."/>
            <person name="Fukuda M."/>
        </authorList>
    </citation>
    <scope>NUCLEOTIDE SEQUENCE [LARGE SCALE GENOMIC DNA]</scope>
    <source>
        <strain evidence="11 12">NS21</strain>
    </source>
</reference>
<evidence type="ECO:0000256" key="3">
    <source>
        <dbReference type="ARBA" id="ARBA00007125"/>
    </source>
</evidence>
<proteinExistence type="inferred from homology"/>
<dbReference type="InterPro" id="IPR003695">
    <property type="entry name" value="Ppx_GppA_N"/>
</dbReference>
<evidence type="ECO:0000256" key="6">
    <source>
        <dbReference type="ARBA" id="ARBA00020416"/>
    </source>
</evidence>
<dbReference type="GO" id="GO:0004309">
    <property type="term" value="F:exopolyphosphatase activity"/>
    <property type="evidence" value="ECO:0007669"/>
    <property type="project" value="UniProtKB-EC"/>
</dbReference>
<evidence type="ECO:0000256" key="7">
    <source>
        <dbReference type="ARBA" id="ARBA00022475"/>
    </source>
</evidence>
<evidence type="ECO:0000313" key="12">
    <source>
        <dbReference type="Proteomes" id="UP000193427"/>
    </source>
</evidence>
<keyword evidence="9" id="KW-0472">Membrane</keyword>